<accession>A0ABR4IFG7</accession>
<organism evidence="1 2">
    <name type="scientific">Aspergillus cavernicola</name>
    <dbReference type="NCBI Taxonomy" id="176166"/>
    <lineage>
        <taxon>Eukaryota</taxon>
        <taxon>Fungi</taxon>
        <taxon>Dikarya</taxon>
        <taxon>Ascomycota</taxon>
        <taxon>Pezizomycotina</taxon>
        <taxon>Eurotiomycetes</taxon>
        <taxon>Eurotiomycetidae</taxon>
        <taxon>Eurotiales</taxon>
        <taxon>Aspergillaceae</taxon>
        <taxon>Aspergillus</taxon>
        <taxon>Aspergillus subgen. Nidulantes</taxon>
    </lineage>
</organism>
<dbReference type="Proteomes" id="UP001610335">
    <property type="component" value="Unassembled WGS sequence"/>
</dbReference>
<dbReference type="EMBL" id="JBFXLS010000030">
    <property type="protein sequence ID" value="KAL2826481.1"/>
    <property type="molecule type" value="Genomic_DNA"/>
</dbReference>
<dbReference type="SUPFAM" id="SSF53167">
    <property type="entry name" value="Purine and uridine phosphorylases"/>
    <property type="match status" value="1"/>
</dbReference>
<comment type="caution">
    <text evidence="1">The sequence shown here is derived from an EMBL/GenBank/DDBJ whole genome shotgun (WGS) entry which is preliminary data.</text>
</comment>
<evidence type="ECO:0000313" key="1">
    <source>
        <dbReference type="EMBL" id="KAL2826481.1"/>
    </source>
</evidence>
<protein>
    <submittedName>
        <fullName evidence="1">Purine and uridine phosphorylase</fullName>
    </submittedName>
</protein>
<dbReference type="InterPro" id="IPR035994">
    <property type="entry name" value="Nucleoside_phosphorylase_sf"/>
</dbReference>
<dbReference type="PANTHER" id="PTHR46082:SF11">
    <property type="entry name" value="AAA+ ATPASE DOMAIN-CONTAINING PROTEIN-RELATED"/>
    <property type="match status" value="1"/>
</dbReference>
<keyword evidence="2" id="KW-1185">Reference proteome</keyword>
<dbReference type="Gene3D" id="3.40.50.1580">
    <property type="entry name" value="Nucleoside phosphorylase domain"/>
    <property type="match status" value="1"/>
</dbReference>
<dbReference type="PANTHER" id="PTHR46082">
    <property type="entry name" value="ATP/GTP-BINDING PROTEIN-RELATED"/>
    <property type="match status" value="1"/>
</dbReference>
<reference evidence="1 2" key="1">
    <citation type="submission" date="2024-07" db="EMBL/GenBank/DDBJ databases">
        <title>Section-level genome sequencing and comparative genomics of Aspergillus sections Usti and Cavernicolus.</title>
        <authorList>
            <consortium name="Lawrence Berkeley National Laboratory"/>
            <person name="Nybo J.L."/>
            <person name="Vesth T.C."/>
            <person name="Theobald S."/>
            <person name="Frisvad J.C."/>
            <person name="Larsen T.O."/>
            <person name="Kjaerboelling I."/>
            <person name="Rothschild-Mancinelli K."/>
            <person name="Lyhne E.K."/>
            <person name="Kogle M.E."/>
            <person name="Barry K."/>
            <person name="Clum A."/>
            <person name="Na H."/>
            <person name="Ledsgaard L."/>
            <person name="Lin J."/>
            <person name="Lipzen A."/>
            <person name="Kuo A."/>
            <person name="Riley R."/>
            <person name="Mondo S."/>
            <person name="LaButti K."/>
            <person name="Haridas S."/>
            <person name="Pangalinan J."/>
            <person name="Salamov A.A."/>
            <person name="Simmons B.A."/>
            <person name="Magnuson J.K."/>
            <person name="Chen J."/>
            <person name="Drula E."/>
            <person name="Henrissat B."/>
            <person name="Wiebenga A."/>
            <person name="Lubbers R.J."/>
            <person name="Gomes A.C."/>
            <person name="Makela M.R."/>
            <person name="Stajich J."/>
            <person name="Grigoriev I.V."/>
            <person name="Mortensen U.H."/>
            <person name="De vries R.P."/>
            <person name="Baker S.E."/>
            <person name="Andersen M.R."/>
        </authorList>
    </citation>
    <scope>NUCLEOTIDE SEQUENCE [LARGE SCALE GENOMIC DNA]</scope>
    <source>
        <strain evidence="1 2">CBS 600.67</strain>
    </source>
</reference>
<name>A0ABR4IFG7_9EURO</name>
<gene>
    <name evidence="1" type="ORF">BDW59DRAFT_179580</name>
</gene>
<proteinExistence type="predicted"/>
<evidence type="ECO:0000313" key="2">
    <source>
        <dbReference type="Proteomes" id="UP001610335"/>
    </source>
</evidence>
<sequence length="335" mass="36499">MDVNKYTVGWICALPLEMAAAIAMLDEDHGRPSHQAATDHNTYRLGQIGDHDVVLGCLPSGVYGMTRAVSVAVQMLASFPSIRIGLLVGIGGGAPSPEIDIRLGDVVISKPSSNSGGVIQHDMGRLIAGDFLAKGQLNKPPQVLLTAIANLEADHMLGDNRICEILAEVVANKKQKKGQKPFYRSPGLENDLLFQSDYIHTGALNGSCASCDPTRLVNRPPRDTGEDPQIHYGVISSANHIMQDGKMRDWLHRETGVICFETEAAGLMDVFPCLVIRGICDYADSHKNKLWQRYAAMRAAACAKELLLDAVRSQSNHHRCHIIADRQMGKCRPTD</sequence>
<dbReference type="InterPro" id="IPR053137">
    <property type="entry name" value="NLR-like"/>
</dbReference>